<dbReference type="RefSeq" id="WP_322777430.1">
    <property type="nucleotide sequence ID" value="NZ_JARJFB010000161.1"/>
</dbReference>
<evidence type="ECO:0000313" key="2">
    <source>
        <dbReference type="Proteomes" id="UP001291687"/>
    </source>
</evidence>
<protein>
    <submittedName>
        <fullName evidence="1">Uncharacterized protein</fullName>
    </submittedName>
</protein>
<gene>
    <name evidence="1" type="ORF">Megvenef_01503</name>
</gene>
<organism evidence="1 2">
    <name type="scientific">Candidatus Megaera venefica</name>
    <dbReference type="NCBI Taxonomy" id="2055910"/>
    <lineage>
        <taxon>Bacteria</taxon>
        <taxon>Pseudomonadati</taxon>
        <taxon>Pseudomonadota</taxon>
        <taxon>Alphaproteobacteria</taxon>
        <taxon>Rickettsiales</taxon>
        <taxon>Rickettsiaceae</taxon>
        <taxon>Candidatus Megaera</taxon>
    </lineage>
</organism>
<keyword evidence="2" id="KW-1185">Reference proteome</keyword>
<name>A0ABU5NEC0_9RICK</name>
<dbReference type="Proteomes" id="UP001291687">
    <property type="component" value="Unassembled WGS sequence"/>
</dbReference>
<sequence length="48" mass="5453">MSDLQKIAKRIMRMIEAGETGQDVFARDAGTLAELILNIEELTTKRFK</sequence>
<comment type="caution">
    <text evidence="1">The sequence shown here is derived from an EMBL/GenBank/DDBJ whole genome shotgun (WGS) entry which is preliminary data.</text>
</comment>
<dbReference type="EMBL" id="JARJFB010000161">
    <property type="protein sequence ID" value="MEA0971523.1"/>
    <property type="molecule type" value="Genomic_DNA"/>
</dbReference>
<reference evidence="1 2" key="1">
    <citation type="submission" date="2023-03" db="EMBL/GenBank/DDBJ databases">
        <title>Host association and intracellularity evolved multiple times independently in the Rickettsiales.</title>
        <authorList>
            <person name="Castelli M."/>
            <person name="Nardi T."/>
            <person name="Gammuto L."/>
            <person name="Bellinzona G."/>
            <person name="Sabaneyeva E."/>
            <person name="Potekhin A."/>
            <person name="Serra V."/>
            <person name="Petroni G."/>
            <person name="Sassera D."/>
        </authorList>
    </citation>
    <scope>NUCLEOTIDE SEQUENCE [LARGE SCALE GENOMIC DNA]</scope>
    <source>
        <strain evidence="1 2">Sr 2-6</strain>
    </source>
</reference>
<proteinExistence type="predicted"/>
<evidence type="ECO:0000313" key="1">
    <source>
        <dbReference type="EMBL" id="MEA0971523.1"/>
    </source>
</evidence>
<accession>A0ABU5NEC0</accession>